<evidence type="ECO:0000256" key="1">
    <source>
        <dbReference type="SAM" id="Phobius"/>
    </source>
</evidence>
<keyword evidence="1" id="KW-0812">Transmembrane</keyword>
<evidence type="ECO:0000259" key="3">
    <source>
        <dbReference type="Pfam" id="PF14020"/>
    </source>
</evidence>
<dbReference type="InterPro" id="IPR025330">
    <property type="entry name" value="DUF4236"/>
</dbReference>
<keyword evidence="1" id="KW-1133">Transmembrane helix</keyword>
<proteinExistence type="predicted"/>
<reference evidence="4" key="1">
    <citation type="journal article" date="2017" name="Appl. Environ. Microbiol.">
        <title>Microdiversification of a pelagic Polynucleobacter species is mainly driven by acquisition of genomic islands from a partially interspecific gene pool.</title>
        <authorList>
            <person name="Hoetzinger M."/>
            <person name="Hahn M.W."/>
            <person name="Jezberova J."/>
            <person name="Schmidt J."/>
            <person name="Koll U."/>
        </authorList>
    </citation>
    <scope>NUCLEOTIDE SEQUENCE</scope>
    <source>
        <strain evidence="4">MWH-RechtKol4</strain>
    </source>
</reference>
<dbReference type="Gene3D" id="1.10.101.10">
    <property type="entry name" value="PGBD-like superfamily/PGBD"/>
    <property type="match status" value="1"/>
</dbReference>
<dbReference type="InterPro" id="IPR002477">
    <property type="entry name" value="Peptidoglycan-bd-like"/>
</dbReference>
<dbReference type="AlphaFoldDB" id="A0AAC9ISX3"/>
<sequence length="197" mass="21325">MGLRFRKVFSLGGLLRLNISKTGIGVGVGPRVFSLSIGSKGIRKSVGIPGSGLSYQDTKSWKKLNEVADAPAEQVDLATNDENHFSENSASTINLWKIAFVLLVVAISVWYFISSNQKLTHHAEALHTIAPAPNRPLTPPEIREVQTLLNQKGYRAGPADGVGGPKTMLAAKAYLKAKGLQPLTDLDLHFLTQLRAQ</sequence>
<feature type="domain" description="Peptidoglycan binding-like" evidence="2">
    <location>
        <begin position="140"/>
        <end position="181"/>
    </location>
</feature>
<name>A0AAC9ISX3_9BURK</name>
<dbReference type="Proteomes" id="UP000182060">
    <property type="component" value="Chromosome"/>
</dbReference>
<dbReference type="Pfam" id="PF14020">
    <property type="entry name" value="DUF4236"/>
    <property type="match status" value="1"/>
</dbReference>
<dbReference type="RefSeq" id="WP_071538474.1">
    <property type="nucleotide sequence ID" value="NZ_CP015016.1"/>
</dbReference>
<dbReference type="EMBL" id="CP015017">
    <property type="protein sequence ID" value="APC00171.1"/>
    <property type="molecule type" value="Genomic_DNA"/>
</dbReference>
<protein>
    <recommendedName>
        <fullName evidence="6">DUF4236 domain-containing protein</fullName>
    </recommendedName>
</protein>
<gene>
    <name evidence="4" type="ORF">AOC25_00250</name>
</gene>
<evidence type="ECO:0000313" key="4">
    <source>
        <dbReference type="EMBL" id="APC00171.1"/>
    </source>
</evidence>
<evidence type="ECO:0000259" key="2">
    <source>
        <dbReference type="Pfam" id="PF01471"/>
    </source>
</evidence>
<keyword evidence="1" id="KW-0472">Membrane</keyword>
<feature type="transmembrane region" description="Helical" evidence="1">
    <location>
        <begin position="95"/>
        <end position="113"/>
    </location>
</feature>
<accession>A0AAC9ISX3</accession>
<evidence type="ECO:0000313" key="5">
    <source>
        <dbReference type="Proteomes" id="UP000182060"/>
    </source>
</evidence>
<dbReference type="InterPro" id="IPR036365">
    <property type="entry name" value="PGBD-like_sf"/>
</dbReference>
<feature type="domain" description="DUF4236" evidence="3">
    <location>
        <begin position="3"/>
        <end position="55"/>
    </location>
</feature>
<organism evidence="4 5">
    <name type="scientific">Polynucleobacter asymbioticus</name>
    <dbReference type="NCBI Taxonomy" id="576611"/>
    <lineage>
        <taxon>Bacteria</taxon>
        <taxon>Pseudomonadati</taxon>
        <taxon>Pseudomonadota</taxon>
        <taxon>Betaproteobacteria</taxon>
        <taxon>Burkholderiales</taxon>
        <taxon>Burkholderiaceae</taxon>
        <taxon>Polynucleobacter</taxon>
    </lineage>
</organism>
<dbReference type="InterPro" id="IPR036366">
    <property type="entry name" value="PGBDSf"/>
</dbReference>
<dbReference type="SUPFAM" id="SSF47090">
    <property type="entry name" value="PGBD-like"/>
    <property type="match status" value="1"/>
</dbReference>
<dbReference type="Pfam" id="PF01471">
    <property type="entry name" value="PG_binding_1"/>
    <property type="match status" value="1"/>
</dbReference>
<evidence type="ECO:0008006" key="6">
    <source>
        <dbReference type="Google" id="ProtNLM"/>
    </source>
</evidence>